<dbReference type="SUPFAM" id="SSF52029">
    <property type="entry name" value="GroEL apical domain-like"/>
    <property type="match status" value="1"/>
</dbReference>
<feature type="compositionally biased region" description="Polar residues" evidence="5">
    <location>
        <begin position="1310"/>
        <end position="1336"/>
    </location>
</feature>
<keyword evidence="2 4" id="KW-0863">Zinc-finger</keyword>
<dbReference type="Pfam" id="PF00118">
    <property type="entry name" value="Cpn60_TCP1"/>
    <property type="match status" value="1"/>
</dbReference>
<dbReference type="Proteomes" id="UP000253551">
    <property type="component" value="Unassembled WGS sequence"/>
</dbReference>
<evidence type="ECO:0000256" key="1">
    <source>
        <dbReference type="ARBA" id="ARBA00022723"/>
    </source>
</evidence>
<keyword evidence="7" id="KW-0418">Kinase</keyword>
<dbReference type="EMBL" id="PJQM01001263">
    <property type="protein sequence ID" value="RCI02775.1"/>
    <property type="molecule type" value="Genomic_DNA"/>
</dbReference>
<dbReference type="InterPro" id="IPR017455">
    <property type="entry name" value="Znf_FYVE-rel"/>
</dbReference>
<keyword evidence="3" id="KW-0862">Zinc</keyword>
<dbReference type="PROSITE" id="PS50178">
    <property type="entry name" value="ZF_FYVE"/>
    <property type="match status" value="1"/>
</dbReference>
<dbReference type="GO" id="GO:0010008">
    <property type="term" value="C:endosome membrane"/>
    <property type="evidence" value="ECO:0007669"/>
    <property type="project" value="TreeGrafter"/>
</dbReference>
<feature type="region of interest" description="Disordered" evidence="5">
    <location>
        <begin position="842"/>
        <end position="862"/>
    </location>
</feature>
<accession>A0A367KKL2</accession>
<dbReference type="SUPFAM" id="SSF57903">
    <property type="entry name" value="FYVE/PHD zinc finger"/>
    <property type="match status" value="1"/>
</dbReference>
<dbReference type="InterPro" id="IPR002423">
    <property type="entry name" value="Cpn60/GroEL/TCP-1"/>
</dbReference>
<dbReference type="CDD" id="cd03334">
    <property type="entry name" value="Fab1_TCP"/>
    <property type="match status" value="1"/>
</dbReference>
<feature type="non-terminal residue" evidence="7">
    <location>
        <position position="1"/>
    </location>
</feature>
<feature type="region of interest" description="Disordered" evidence="5">
    <location>
        <begin position="128"/>
        <end position="148"/>
    </location>
</feature>
<feature type="compositionally biased region" description="Polar residues" evidence="5">
    <location>
        <begin position="1346"/>
        <end position="1355"/>
    </location>
</feature>
<evidence type="ECO:0000259" key="6">
    <source>
        <dbReference type="PROSITE" id="PS50178"/>
    </source>
</evidence>
<keyword evidence="7" id="KW-0808">Transferase</keyword>
<keyword evidence="1" id="KW-0479">Metal-binding</keyword>
<dbReference type="Pfam" id="PF01363">
    <property type="entry name" value="FYVE"/>
    <property type="match status" value="1"/>
</dbReference>
<name>A0A367KKL2_RHIST</name>
<gene>
    <name evidence="7" type="primary">FAB1_5</name>
    <name evidence="7" type="ORF">CU098_006022</name>
</gene>
<dbReference type="SMART" id="SM00064">
    <property type="entry name" value="FYVE"/>
    <property type="match status" value="1"/>
</dbReference>
<proteinExistence type="predicted"/>
<dbReference type="GO" id="GO:0000329">
    <property type="term" value="C:fungal-type vacuole membrane"/>
    <property type="evidence" value="ECO:0007669"/>
    <property type="project" value="TreeGrafter"/>
</dbReference>
<evidence type="ECO:0000313" key="7">
    <source>
        <dbReference type="EMBL" id="RCI02775.1"/>
    </source>
</evidence>
<dbReference type="GO" id="GO:0008270">
    <property type="term" value="F:zinc ion binding"/>
    <property type="evidence" value="ECO:0007669"/>
    <property type="project" value="UniProtKB-KW"/>
</dbReference>
<reference evidence="7 8" key="1">
    <citation type="journal article" date="2018" name="G3 (Bethesda)">
        <title>Phylogenetic and Phylogenomic Definition of Rhizopus Species.</title>
        <authorList>
            <person name="Gryganskyi A.P."/>
            <person name="Golan J."/>
            <person name="Dolatabadi S."/>
            <person name="Mondo S."/>
            <person name="Robb S."/>
            <person name="Idnurm A."/>
            <person name="Muszewska A."/>
            <person name="Steczkiewicz K."/>
            <person name="Masonjones S."/>
            <person name="Liao H.L."/>
            <person name="Gajdeczka M.T."/>
            <person name="Anike F."/>
            <person name="Vuek A."/>
            <person name="Anishchenko I.M."/>
            <person name="Voigt K."/>
            <person name="de Hoog G.S."/>
            <person name="Smith M.E."/>
            <person name="Heitman J."/>
            <person name="Vilgalys R."/>
            <person name="Stajich J.E."/>
        </authorList>
    </citation>
    <scope>NUCLEOTIDE SEQUENCE [LARGE SCALE GENOMIC DNA]</scope>
    <source>
        <strain evidence="7 8">LSU 92-RS-03</strain>
    </source>
</reference>
<dbReference type="InterPro" id="IPR013083">
    <property type="entry name" value="Znf_RING/FYVE/PHD"/>
</dbReference>
<dbReference type="OrthoDB" id="158357at2759"/>
<dbReference type="InterPro" id="IPR027409">
    <property type="entry name" value="GroEL-like_apical_dom_sf"/>
</dbReference>
<dbReference type="PANTHER" id="PTHR45748">
    <property type="entry name" value="1-PHOSPHATIDYLINOSITOL 3-PHOSPHATE 5-KINASE-RELATED"/>
    <property type="match status" value="1"/>
</dbReference>
<feature type="region of interest" description="Disordered" evidence="5">
    <location>
        <begin position="252"/>
        <end position="290"/>
    </location>
</feature>
<feature type="domain" description="FYVE-type" evidence="6">
    <location>
        <begin position="42"/>
        <end position="102"/>
    </location>
</feature>
<evidence type="ECO:0000256" key="2">
    <source>
        <dbReference type="ARBA" id="ARBA00022771"/>
    </source>
</evidence>
<dbReference type="Gene3D" id="3.30.40.10">
    <property type="entry name" value="Zinc/RING finger domain, C3HC4 (zinc finger)"/>
    <property type="match status" value="1"/>
</dbReference>
<dbReference type="GO" id="GO:0005524">
    <property type="term" value="F:ATP binding"/>
    <property type="evidence" value="ECO:0007669"/>
    <property type="project" value="InterPro"/>
</dbReference>
<feature type="region of interest" description="Disordered" evidence="5">
    <location>
        <begin position="1388"/>
        <end position="1416"/>
    </location>
</feature>
<dbReference type="InterPro" id="IPR000306">
    <property type="entry name" value="Znf_FYVE"/>
</dbReference>
<evidence type="ECO:0000256" key="3">
    <source>
        <dbReference type="ARBA" id="ARBA00022833"/>
    </source>
</evidence>
<dbReference type="GO" id="GO:0046854">
    <property type="term" value="P:phosphatidylinositol phosphate biosynthetic process"/>
    <property type="evidence" value="ECO:0007669"/>
    <property type="project" value="TreeGrafter"/>
</dbReference>
<dbReference type="STRING" id="4846.A0A367KKL2"/>
<evidence type="ECO:0000256" key="5">
    <source>
        <dbReference type="SAM" id="MobiDB-lite"/>
    </source>
</evidence>
<sequence length="1722" mass="196439">KSIDSDTQSVITNFSISNTNSLSRILARLRGQKNDKEFWMPDEQCKECYKCRKPFTLLRRKHHCRTCGQIFCSKCASHIVSGKLFKQKGQVRVCNFCFSEQQQQQPQHHEDCTMEPIIHFKSTHSPLSKQVTNETIHSEPKQEDKTEDYGSQIIPSQKPPLAVPNMQIPTTAFKQTKSIYGNDDATTFALEIPMYGSESYNSPQAERPHSPFYPEQPTSPILHHNTPFVHSSTPDNVYTGVKRLLDAGSSLIKSRPRSNTSTSAPLLEDVRPSHQPPFRASYLDRGGGTVLTESELSPFPGNEPDFPHEEEVLYDRPLTPIKTTDPPNGGISDDESYDYRLIAKRTEELRGKNVPITSKSSYHSYRRLSFTGHTPKMKRAGLSRLTTTFGVSKHDHPASPGGSEWSPIVSPYEDNNRFFSDNGRLRLNRQRRTSGPPPTVELSLSARQHARRLLRQLMQGIELNNKEEWEDVIMNILMKVTNNVQPDTRSGDDMDVRHYIKIKKIPGGLPSDSFYAKGVVCTKNVAHKRMVKNISNPRILILLFSLDYSRVEMENQLLSITPVISQEREHISKLVGRIVALKPSLLLVKSTVSRLALEFLLAANIPVIHNVKESVINAVARCTQASVITSVDKLSVDKFQQELSFGRCGSFEIKTFLHEWIPHRRKTYLIFDDCSPELGGTIVLRGERLEKLDNIKHLVDFMIFAVNNLKYETSLLRDSFAKNRGSLDFDERDRSPLILQSPLGVENSVEEEEANEINDSLKLYQDTVLSVSQFVKFSPPYLLMKLKEMEDKLLGIYQLKRRKSSYFSTLKDTQSILSGPTIVANSASSIRSTFEKQTPQVRSVLEKHSLSRPSSTHDTQEEEDYVEYEQELAAQNSEIARVWETYDGETSEVINPHYHQNIVVLYSSVCTLTTVPCRGPEIRVFGYYKFDSDKTLGQYVMNLCADANQPCTSLMCDHSVLQHYQSYAHGNARVNVTIERFPCPLPSMSHKLMMWSYCRQCNKHTPVLPMSENTWNYSFGKFLEIFLYQEGVHCRADICPHDMSRNHVRYFGYMDMTVRFEYDSIDLLEVAVPPMKLYIKGKVQREIKEGELNSLRSKINRFYQSIMDRNKSFPFDLVDPHRLEACKAELQELSLEAQGEKKDALQTLQNVYATSDPEDTLAINMARRNLFQIVEHWDAVYTEFARFYLEPERELKKITTNHLRKMFPTDLSDMDTDERTKRAAEVTDLPLLGIGLDDDGDDGYSQIKSGQNKITMMPALISPLTALEKTNLSTPSESKSSFLRPELRRRLSLELMRELNEKFKEDEPSGGNTTASDFDQPNKYSRRTPGSISAAFTPSRIPLYSGKNSSSTSLYSRYKRGDDKQGQKQQPMGAEFPTITSLRRAPLHHRHHSIGHSQHIQEKSKSLSEDEAPSFLRRSVTSRDKRFRSRLPRKKTYIQVYTQAKDLVKEDIDDEFYPDHDAFSMTSRKPKRASRRTYHAPLDHLSGTDADHDDDSVEELEKSDMDYFSPAAPYSCQMIEAEKESEEAIASTVKPYITFSDGQMSSVSGDDVTDRDLPCASDLLMAQQSVNDHLTIEELHNIHPDLTHSPVNTPLRYIAADESRHSPEKMSFMKTLTNFLTDSGLGNLLPLELPLKTTEHLFPDSFVVVREDEPSTIIAYTLSSEDYLDKMHDIQNHHHDTQDTMDNKRAPSEITTFEGFPVPQDGIQNTLLRESGSHMRYS</sequence>
<dbReference type="InterPro" id="IPR011011">
    <property type="entry name" value="Znf_FYVE_PHD"/>
</dbReference>
<dbReference type="PANTHER" id="PTHR45748:SF7">
    <property type="entry name" value="1-PHOSPHATIDYLINOSITOL 3-PHOSPHATE 5-KINASE-RELATED"/>
    <property type="match status" value="1"/>
</dbReference>
<feature type="region of interest" description="Disordered" evidence="5">
    <location>
        <begin position="1467"/>
        <end position="1500"/>
    </location>
</feature>
<feature type="compositionally biased region" description="Basic residues" evidence="5">
    <location>
        <begin position="1468"/>
        <end position="1478"/>
    </location>
</feature>
<evidence type="ECO:0000256" key="4">
    <source>
        <dbReference type="PROSITE-ProRule" id="PRU00091"/>
    </source>
</evidence>
<feature type="non-terminal residue" evidence="7">
    <location>
        <position position="1722"/>
    </location>
</feature>
<comment type="caution">
    <text evidence="7">The sequence shown here is derived from an EMBL/GenBank/DDBJ whole genome shotgun (WGS) entry which is preliminary data.</text>
</comment>
<feature type="region of interest" description="Disordered" evidence="5">
    <location>
        <begin position="1302"/>
        <end position="1374"/>
    </location>
</feature>
<dbReference type="Gene3D" id="3.50.7.10">
    <property type="entry name" value="GroEL"/>
    <property type="match status" value="1"/>
</dbReference>
<feature type="compositionally biased region" description="Basic and acidic residues" evidence="5">
    <location>
        <begin position="136"/>
        <end position="148"/>
    </location>
</feature>
<keyword evidence="8" id="KW-1185">Reference proteome</keyword>
<dbReference type="GO" id="GO:0000285">
    <property type="term" value="F:1-phosphatidylinositol-3-phosphate 5-kinase activity"/>
    <property type="evidence" value="ECO:0007669"/>
    <property type="project" value="TreeGrafter"/>
</dbReference>
<protein>
    <submittedName>
        <fullName evidence="7">1-phosphatidylinositol-3-phosphate 5-kinase</fullName>
    </submittedName>
</protein>
<dbReference type="FunFam" id="3.50.7.10:FF:000007">
    <property type="entry name" value="1-phosphatidylinositol 3-phosphate 5-kinase isoform X1"/>
    <property type="match status" value="1"/>
</dbReference>
<dbReference type="CDD" id="cd15725">
    <property type="entry name" value="FYVE_PIKfyve_Fab1"/>
    <property type="match status" value="1"/>
</dbReference>
<organism evidence="7 8">
    <name type="scientific">Rhizopus stolonifer</name>
    <name type="common">Rhizopus nigricans</name>
    <dbReference type="NCBI Taxonomy" id="4846"/>
    <lineage>
        <taxon>Eukaryota</taxon>
        <taxon>Fungi</taxon>
        <taxon>Fungi incertae sedis</taxon>
        <taxon>Mucoromycota</taxon>
        <taxon>Mucoromycotina</taxon>
        <taxon>Mucoromycetes</taxon>
        <taxon>Mucorales</taxon>
        <taxon>Mucorineae</taxon>
        <taxon>Rhizopodaceae</taxon>
        <taxon>Rhizopus</taxon>
    </lineage>
</organism>
<evidence type="ECO:0000313" key="8">
    <source>
        <dbReference type="Proteomes" id="UP000253551"/>
    </source>
</evidence>
<feature type="compositionally biased region" description="Basic and acidic residues" evidence="5">
    <location>
        <begin position="1399"/>
        <end position="1408"/>
    </location>
</feature>